<dbReference type="PROSITE" id="PS50011">
    <property type="entry name" value="PROTEIN_KINASE_DOM"/>
    <property type="match status" value="1"/>
</dbReference>
<feature type="region of interest" description="Disordered" evidence="1">
    <location>
        <begin position="78"/>
        <end position="104"/>
    </location>
</feature>
<reference evidence="3 4" key="1">
    <citation type="journal article" date="2020" name="Elife">
        <title>Loss of centromere function drives karyotype evolution in closely related Malassezia species.</title>
        <authorList>
            <person name="Sankaranarayanan S.R."/>
            <person name="Ianiri G."/>
            <person name="Coelho M.A."/>
            <person name="Reza M.H."/>
            <person name="Thimmappa B.C."/>
            <person name="Ganguly P."/>
            <person name="Vadnala R.N."/>
            <person name="Sun S."/>
            <person name="Siddharthan R."/>
            <person name="Tellgren-Roth C."/>
            <person name="Dawson T.L."/>
            <person name="Heitman J."/>
            <person name="Sanyal K."/>
        </authorList>
    </citation>
    <scope>NUCLEOTIDE SEQUENCE [LARGE SCALE GENOMIC DNA]</scope>
    <source>
        <strain evidence="3">CBS14141</strain>
    </source>
</reference>
<dbReference type="InterPro" id="IPR045269">
    <property type="entry name" value="Atg1-like"/>
</dbReference>
<dbReference type="SMART" id="SM00220">
    <property type="entry name" value="S_TKc"/>
    <property type="match status" value="1"/>
</dbReference>
<dbReference type="SUPFAM" id="SSF56112">
    <property type="entry name" value="Protein kinase-like (PK-like)"/>
    <property type="match status" value="1"/>
</dbReference>
<organism evidence="3 4">
    <name type="scientific">Malassezia furfur</name>
    <name type="common">Pityriasis versicolor infection agent</name>
    <name type="synonym">Pityrosporum furfur</name>
    <dbReference type="NCBI Taxonomy" id="55194"/>
    <lineage>
        <taxon>Eukaryota</taxon>
        <taxon>Fungi</taxon>
        <taxon>Dikarya</taxon>
        <taxon>Basidiomycota</taxon>
        <taxon>Ustilaginomycotina</taxon>
        <taxon>Malasseziomycetes</taxon>
        <taxon>Malasseziales</taxon>
        <taxon>Malasseziaceae</taxon>
        <taxon>Malassezia</taxon>
    </lineage>
</organism>
<dbReference type="InterPro" id="IPR011009">
    <property type="entry name" value="Kinase-like_dom_sf"/>
</dbReference>
<feature type="compositionally biased region" description="Polar residues" evidence="1">
    <location>
        <begin position="366"/>
        <end position="375"/>
    </location>
</feature>
<feature type="domain" description="Protein kinase" evidence="2">
    <location>
        <begin position="208"/>
        <end position="584"/>
    </location>
</feature>
<feature type="region of interest" description="Disordered" evidence="1">
    <location>
        <begin position="587"/>
        <end position="622"/>
    </location>
</feature>
<accession>A0ABY8ENZ0</accession>
<dbReference type="InterPro" id="IPR008271">
    <property type="entry name" value="Ser/Thr_kinase_AS"/>
</dbReference>
<dbReference type="Pfam" id="PF00069">
    <property type="entry name" value="Pkinase"/>
    <property type="match status" value="2"/>
</dbReference>
<proteinExistence type="predicted"/>
<evidence type="ECO:0000313" key="3">
    <source>
        <dbReference type="EMBL" id="WFD46714.1"/>
    </source>
</evidence>
<dbReference type="EMBL" id="CP046234">
    <property type="protein sequence ID" value="WFD46714.1"/>
    <property type="molecule type" value="Genomic_DNA"/>
</dbReference>
<feature type="compositionally biased region" description="Polar residues" evidence="1">
    <location>
        <begin position="47"/>
        <end position="58"/>
    </location>
</feature>
<feature type="region of interest" description="Disordered" evidence="1">
    <location>
        <begin position="25"/>
        <end position="60"/>
    </location>
</feature>
<dbReference type="Gene3D" id="1.10.510.10">
    <property type="entry name" value="Transferase(Phosphotransferase) domain 1"/>
    <property type="match status" value="2"/>
</dbReference>
<protein>
    <recommendedName>
        <fullName evidence="2">Protein kinase domain-containing protein</fullName>
    </recommendedName>
</protein>
<keyword evidence="4" id="KW-1185">Reference proteome</keyword>
<evidence type="ECO:0000256" key="1">
    <source>
        <dbReference type="SAM" id="MobiDB-lite"/>
    </source>
</evidence>
<name>A0ABY8ENZ0_MALFU</name>
<dbReference type="InterPro" id="IPR000719">
    <property type="entry name" value="Prot_kinase_dom"/>
</dbReference>
<feature type="region of interest" description="Disordered" evidence="1">
    <location>
        <begin position="355"/>
        <end position="383"/>
    </location>
</feature>
<dbReference type="PANTHER" id="PTHR24348:SF68">
    <property type="entry name" value="SERINE_THREONINE-PROTEIN KINASE ATG1C"/>
    <property type="match status" value="1"/>
</dbReference>
<feature type="compositionally biased region" description="Polar residues" evidence="1">
    <location>
        <begin position="78"/>
        <end position="101"/>
    </location>
</feature>
<gene>
    <name evidence="3" type="ORF">GLX27_001351</name>
</gene>
<evidence type="ECO:0000313" key="4">
    <source>
        <dbReference type="Proteomes" id="UP000818624"/>
    </source>
</evidence>
<dbReference type="Proteomes" id="UP000818624">
    <property type="component" value="Chromosome 1"/>
</dbReference>
<feature type="compositionally biased region" description="Basic and acidic residues" evidence="1">
    <location>
        <begin position="36"/>
        <end position="45"/>
    </location>
</feature>
<evidence type="ECO:0000259" key="2">
    <source>
        <dbReference type="PROSITE" id="PS50011"/>
    </source>
</evidence>
<sequence length="682" mass="76429">MPPIESPEQVGTEADSFPFEIPAAQVWPSGGSVHGIPKEKARAMEENLSNRSLSPSDSTDLRNAYQAMTRSLQMDSFDWAQSPNSNGSFSQHENQPDQPSKSRTHDLTMSWLQRGLPQVHDVQLDHASDQHSEDNLDLLAEDMMDTQSYSPVYHRSSLSTAAGEPPLDVFDINDRIGPGLRHDGQLIRVAEGSDGFVEQDFEYQDKQLQVDKLLGYGSYAVVYLVHEVPEHDRTPIDARFQVPVAVDPQTASVPHAGLAGKTPVADEQHHVRASRQESTEPRKYALKCLSKQNLSPEMLDLQRTEAFIHQSIPKHPNIITLYCTYETSDWLFLVMEYCPGQDLYFWLEEADLTNAPSKHPSDKDGNSSAMMQDSGNVPDEVPSTPWLLARTSPHMLLSEERLKCVGEMFYQMCEAVQFCHDRGISHRDIKPENFIVQDMRSTYLHRASVQEAVVVKLTDFGLATTKDQCDDFNCGSKPYMAFECRHNLAKTYDPKQADVWSLGIVLLNLLFHRSPFKEPSVEHCASFSAFSFRPTLFLTEAFDGLTTEVAQFLCANVFCDVSQGRAHRISAHGFGEWAKQLPRLLGQQANGGNREPRGACSSVTSPLQLSRAPSMHRMTDSVPHSPLLERQALANSWSQAHPDTPYGGRRRSSAASLSNTMLLTQPLTMSEEREHAHEHTRP</sequence>
<dbReference type="PROSITE" id="PS00108">
    <property type="entry name" value="PROTEIN_KINASE_ST"/>
    <property type="match status" value="1"/>
</dbReference>
<dbReference type="PANTHER" id="PTHR24348">
    <property type="entry name" value="SERINE/THREONINE-PROTEIN KINASE UNC-51-RELATED"/>
    <property type="match status" value="1"/>
</dbReference>